<organism evidence="1 2">
    <name type="scientific">Actinomyces johnsonii F0542</name>
    <dbReference type="NCBI Taxonomy" id="1321818"/>
    <lineage>
        <taxon>Bacteria</taxon>
        <taxon>Bacillati</taxon>
        <taxon>Actinomycetota</taxon>
        <taxon>Actinomycetes</taxon>
        <taxon>Actinomycetales</taxon>
        <taxon>Actinomycetaceae</taxon>
        <taxon>Actinomyces</taxon>
    </lineage>
</organism>
<dbReference type="AlphaFoldDB" id="U1QV95"/>
<sequence>MLCFADWGHRYTASVSGFTLVARTDLACDVSFPEKTLGEGVGFLNECVGAGVRIYSASRFGYVQRRGATFGHTWDISTMELLMTSTIGHWGPPHEMEMPTS</sequence>
<evidence type="ECO:0008006" key="3">
    <source>
        <dbReference type="Google" id="ProtNLM"/>
    </source>
</evidence>
<keyword evidence="2" id="KW-1185">Reference proteome</keyword>
<evidence type="ECO:0000313" key="2">
    <source>
        <dbReference type="Proteomes" id="UP000016536"/>
    </source>
</evidence>
<dbReference type="HOGENOM" id="CLU_2285376_0_0_11"/>
<protein>
    <recommendedName>
        <fullName evidence="3">Glycosyltransferase 2-like domain-containing protein</fullName>
    </recommendedName>
</protein>
<comment type="caution">
    <text evidence="1">The sequence shown here is derived from an EMBL/GenBank/DDBJ whole genome shotgun (WGS) entry which is preliminary data.</text>
</comment>
<accession>U1QV95</accession>
<name>U1QV95_9ACTO</name>
<evidence type="ECO:0000313" key="1">
    <source>
        <dbReference type="EMBL" id="ERH25429.1"/>
    </source>
</evidence>
<proteinExistence type="predicted"/>
<dbReference type="Proteomes" id="UP000016536">
    <property type="component" value="Unassembled WGS sequence"/>
</dbReference>
<gene>
    <name evidence="1" type="ORF">HMPREF1979_00495</name>
</gene>
<reference evidence="1 2" key="1">
    <citation type="submission" date="2013-08" db="EMBL/GenBank/DDBJ databases">
        <authorList>
            <person name="Weinstock G."/>
            <person name="Sodergren E."/>
            <person name="Wylie T."/>
            <person name="Fulton L."/>
            <person name="Fulton R."/>
            <person name="Fronick C."/>
            <person name="O'Laughlin M."/>
            <person name="Godfrey J."/>
            <person name="Miner T."/>
            <person name="Herter B."/>
            <person name="Appelbaum E."/>
            <person name="Cordes M."/>
            <person name="Lek S."/>
            <person name="Wollam A."/>
            <person name="Pepin K.H."/>
            <person name="Palsikar V.B."/>
            <person name="Mitreva M."/>
            <person name="Wilson R.K."/>
        </authorList>
    </citation>
    <scope>NUCLEOTIDE SEQUENCE [LARGE SCALE GENOMIC DNA]</scope>
    <source>
        <strain evidence="1 2">F0542</strain>
    </source>
</reference>
<dbReference type="EMBL" id="AWSE01000021">
    <property type="protein sequence ID" value="ERH25429.1"/>
    <property type="molecule type" value="Genomic_DNA"/>
</dbReference>